<keyword evidence="2" id="KW-1185">Reference proteome</keyword>
<evidence type="ECO:0000313" key="1">
    <source>
        <dbReference type="EMBL" id="GIQ91484.1"/>
    </source>
</evidence>
<comment type="caution">
    <text evidence="1">The sequence shown here is derived from an EMBL/GenBank/DDBJ whole genome shotgun (WGS) entry which is preliminary data.</text>
</comment>
<gene>
    <name evidence="1" type="ORF">KIPB_014760</name>
</gene>
<sequence>MDSQLPPSLGELSVNEYTDLSDSTIDALPLPSHYTARRGAQEVLYVNTRTGDTSPEHPLVERAREEAALSPLPGI</sequence>
<feature type="non-terminal residue" evidence="1">
    <location>
        <position position="1"/>
    </location>
</feature>
<evidence type="ECO:0000313" key="2">
    <source>
        <dbReference type="Proteomes" id="UP000265618"/>
    </source>
</evidence>
<dbReference type="Proteomes" id="UP000265618">
    <property type="component" value="Unassembled WGS sequence"/>
</dbReference>
<organism evidence="1 2">
    <name type="scientific">Kipferlia bialata</name>
    <dbReference type="NCBI Taxonomy" id="797122"/>
    <lineage>
        <taxon>Eukaryota</taxon>
        <taxon>Metamonada</taxon>
        <taxon>Carpediemonas-like organisms</taxon>
        <taxon>Kipferlia</taxon>
    </lineage>
</organism>
<name>A0A9K3GPS0_9EUKA</name>
<accession>A0A9K3GPS0</accession>
<reference evidence="1 2" key="1">
    <citation type="journal article" date="2018" name="PLoS ONE">
        <title>The draft genome of Kipferlia bialata reveals reductive genome evolution in fornicate parasites.</title>
        <authorList>
            <person name="Tanifuji G."/>
            <person name="Takabayashi S."/>
            <person name="Kume K."/>
            <person name="Takagi M."/>
            <person name="Nakayama T."/>
            <person name="Kamikawa R."/>
            <person name="Inagaki Y."/>
            <person name="Hashimoto T."/>
        </authorList>
    </citation>
    <scope>NUCLEOTIDE SEQUENCE [LARGE SCALE GENOMIC DNA]</scope>
    <source>
        <strain evidence="1">NY0173</strain>
    </source>
</reference>
<dbReference type="EMBL" id="BDIP01007801">
    <property type="protein sequence ID" value="GIQ91484.1"/>
    <property type="molecule type" value="Genomic_DNA"/>
</dbReference>
<proteinExistence type="predicted"/>
<dbReference type="AlphaFoldDB" id="A0A9K3GPS0"/>
<protein>
    <submittedName>
        <fullName evidence="1">Uncharacterized protein</fullName>
    </submittedName>
</protein>